<feature type="coiled-coil region" evidence="1">
    <location>
        <begin position="156"/>
        <end position="246"/>
    </location>
</feature>
<reference evidence="2" key="1">
    <citation type="submission" date="2015-12" db="EMBL/GenBank/DDBJ databases">
        <title>De novo transcriptome assembly of four potential Pierce s Disease insect vectors from Arizona vineyards.</title>
        <authorList>
            <person name="Tassone E.E."/>
        </authorList>
    </citation>
    <scope>NUCLEOTIDE SEQUENCE</scope>
</reference>
<keyword evidence="1" id="KW-0175">Coiled coil</keyword>
<name>A0A1B6DAT7_9HEMI</name>
<evidence type="ECO:0000313" key="2">
    <source>
        <dbReference type="EMBL" id="JAS22803.1"/>
    </source>
</evidence>
<sequence length="660" mass="77974">MDQINNGDDKKQNWRERLTKLEDDLKELIEIENRRRENLFHPVYMEKPFPQNTKIGYTLTSCSSCVLKKQQPIPYTDELPRYLKNINFNLAKGTEAINKIINFAAKANIQQPVIFTNEFNEVKSNNEDQYKSNIVSSEDVIAFKSWKKSAGSSYNVDSLFKDLRDEKDKRQRAENQVKTLKDELKKAKCTLQENEAEIQFLNQEISKKREKILNDEEELQSTNKKCEELLKELKIEKSKQKDAEKEICNIRTAMKQNLFGYENILHVQKLLEQQIKQNEKLLTDVSFERNRSQQLEKKLNNIEKQLELKQKLANQCSIKLRQLIVICDKMKNQIIISNNKNEYSKKQIENWKVQNIDLMARVNDLLSMNKKIEKELCVNKQNIIINKENYNTKITSLENDVHCLKQRVFKLVDINKKQENLISSQNETIERKQQQLWSAFNEISRIQQCFQTILPTTHKTEYVEGMEKSISDLRKQSENDKQTLLIKDKIIDDQVHSIDDLKKNLASCGQEVFDLQKALSVSKRELGIQKNINEDLTTKLKAMHQKKEELRQQLLELESELEEFQWKSQCSSRDEQLLEKLEKQVMERQKEWEIQISDLNEKLEAALKDTSTAKEMLQEKEESYEKELRSQRHIQCILEKTISDNEIKLTIYEEKVINKT</sequence>
<feature type="coiled-coil region" evidence="1">
    <location>
        <begin position="278"/>
        <end position="315"/>
    </location>
</feature>
<feature type="coiled-coil region" evidence="1">
    <location>
        <begin position="4"/>
        <end position="35"/>
    </location>
</feature>
<protein>
    <submittedName>
        <fullName evidence="2">Uncharacterized protein</fullName>
    </submittedName>
</protein>
<accession>A0A1B6DAT7</accession>
<dbReference type="AlphaFoldDB" id="A0A1B6DAT7"/>
<dbReference type="EMBL" id="GEDC01014495">
    <property type="protein sequence ID" value="JAS22803.1"/>
    <property type="molecule type" value="Transcribed_RNA"/>
</dbReference>
<organism evidence="2">
    <name type="scientific">Clastoptera arizonana</name>
    <name type="common">Arizona spittle bug</name>
    <dbReference type="NCBI Taxonomy" id="38151"/>
    <lineage>
        <taxon>Eukaryota</taxon>
        <taxon>Metazoa</taxon>
        <taxon>Ecdysozoa</taxon>
        <taxon>Arthropoda</taxon>
        <taxon>Hexapoda</taxon>
        <taxon>Insecta</taxon>
        <taxon>Pterygota</taxon>
        <taxon>Neoptera</taxon>
        <taxon>Paraneoptera</taxon>
        <taxon>Hemiptera</taxon>
        <taxon>Auchenorrhyncha</taxon>
        <taxon>Cercopoidea</taxon>
        <taxon>Clastopteridae</taxon>
        <taxon>Clastoptera</taxon>
    </lineage>
</organism>
<proteinExistence type="predicted"/>
<feature type="coiled-coil region" evidence="1">
    <location>
        <begin position="533"/>
        <end position="634"/>
    </location>
</feature>
<evidence type="ECO:0000256" key="1">
    <source>
        <dbReference type="SAM" id="Coils"/>
    </source>
</evidence>
<gene>
    <name evidence="2" type="ORF">g.4305</name>
</gene>
<feature type="coiled-coil region" evidence="1">
    <location>
        <begin position="380"/>
        <end position="435"/>
    </location>
</feature>